<sequence>MIKIPLSELNLQEGEALSVGLDLIRNLIRDNVVPDGIYPVIAGGAIRDTFFQNRTPNDVDIFLVQGGFRWNTRQENSPANVSNAALFLDNFLSWTESKGLQVTSRLVQPISGTTYAEALFTFQEILEVEIDEVKIQMMINLPLDMDTLSGRFPMICQGFMTLDDMYVSNEGMFAMAYTNDIPVVTSRDMKYVHKKWPEATVAVYSSSTEYMHLAMGAFGEPEVHLISDLVGPMAGVNLYQNQRRHYTLKMMETTLNIPQERGRSYLDEEVNLQTEWSSGLTTIGAEAITRPWTPGTNRRDLQAFNEETSRTVRGGVVGYNVQPHERPRDTFTGSFGSAHSSGMDTRTWHVQGGTARPIPSPSMDDLQRSRRSWETVSSVVQGLRASDIERVEVGDLPTPTEDRVSAIAAREAAHIGFASLANDANEAPRPVGRRNGLAHSDTALGAELRAAARELSGELHNNLAGVTLSRETARNMINNLASSVQGNRNS</sequence>
<name>A0A8F3C9G7_9CAUD</name>
<accession>A0A8F3C9G7</accession>
<organism evidence="2 3">
    <name type="scientific">Escherichia phage vB_EcoP_SU7</name>
    <dbReference type="NCBI Taxonomy" id="2849626"/>
    <lineage>
        <taxon>Viruses</taxon>
        <taxon>Duplodnaviria</taxon>
        <taxon>Heunggongvirae</taxon>
        <taxon>Uroviricota</taxon>
        <taxon>Caudoviricetes</taxon>
        <taxon>Mktvariviridae</taxon>
        <taxon>Gordonclarkvirinae</taxon>
        <taxon>Suseptimavirus</taxon>
        <taxon>Suseptimavirus SU7</taxon>
    </lineage>
</organism>
<feature type="region of interest" description="Disordered" evidence="1">
    <location>
        <begin position="320"/>
        <end position="343"/>
    </location>
</feature>
<dbReference type="EMBL" id="MZ342906">
    <property type="protein sequence ID" value="QWY14176.1"/>
    <property type="molecule type" value="Genomic_DNA"/>
</dbReference>
<feature type="compositionally biased region" description="Polar residues" evidence="1">
    <location>
        <begin position="331"/>
        <end position="343"/>
    </location>
</feature>
<evidence type="ECO:0000313" key="2">
    <source>
        <dbReference type="EMBL" id="QWY14176.1"/>
    </source>
</evidence>
<evidence type="ECO:0000256" key="1">
    <source>
        <dbReference type="SAM" id="MobiDB-lite"/>
    </source>
</evidence>
<keyword evidence="3" id="KW-1185">Reference proteome</keyword>
<gene>
    <name evidence="2" type="ORF">SU7_71</name>
</gene>
<evidence type="ECO:0000313" key="3">
    <source>
        <dbReference type="Proteomes" id="UP000693883"/>
    </source>
</evidence>
<proteinExistence type="predicted"/>
<reference evidence="2 3" key="1">
    <citation type="submission" date="2021-06" db="EMBL/GenBank/DDBJ databases">
        <title>Complete genome sequence of vB_EcoP_SU7, a Podoviridae coliphage with C3 morphotype.</title>
        <authorList>
            <person name="Koonjan S."/>
            <person name="Cooper C.J."/>
            <person name="Nilsson A.S."/>
        </authorList>
    </citation>
    <scope>NUCLEOTIDE SEQUENCE [LARGE SCALE GENOMIC DNA]</scope>
</reference>
<dbReference type="Proteomes" id="UP000693883">
    <property type="component" value="Segment"/>
</dbReference>
<protein>
    <submittedName>
        <fullName evidence="2">Uncharacterized protein</fullName>
    </submittedName>
</protein>